<dbReference type="InterPro" id="IPR019587">
    <property type="entry name" value="Polyketide_cyclase/dehydratase"/>
</dbReference>
<evidence type="ECO:0000313" key="3">
    <source>
        <dbReference type="Proteomes" id="UP000635853"/>
    </source>
</evidence>
<dbReference type="Gene3D" id="3.30.530.20">
    <property type="match status" value="1"/>
</dbReference>
<dbReference type="SUPFAM" id="SSF55961">
    <property type="entry name" value="Bet v1-like"/>
    <property type="match status" value="1"/>
</dbReference>
<keyword evidence="1" id="KW-0732">Signal</keyword>
<protein>
    <submittedName>
        <fullName evidence="2">SRPBCC family protein</fullName>
    </submittedName>
</protein>
<comment type="caution">
    <text evidence="2">The sequence shown here is derived from an EMBL/GenBank/DDBJ whole genome shotgun (WGS) entry which is preliminary data.</text>
</comment>
<gene>
    <name evidence="2" type="ORF">JMJ92_06645</name>
</gene>
<dbReference type="InterPro" id="IPR023393">
    <property type="entry name" value="START-like_dom_sf"/>
</dbReference>
<reference evidence="3" key="1">
    <citation type="submission" date="2021-01" db="EMBL/GenBank/DDBJ databases">
        <title>Draft genomes of Rhodovulum sulfidophilum.</title>
        <authorList>
            <person name="Guzman M.S."/>
        </authorList>
    </citation>
    <scope>NUCLEOTIDE SEQUENCE [LARGE SCALE GENOMIC DNA]</scope>
    <source>
        <strain evidence="3">AB19</strain>
    </source>
</reference>
<dbReference type="CDD" id="cd07821">
    <property type="entry name" value="PYR_PYL_RCAR_like"/>
    <property type="match status" value="1"/>
</dbReference>
<dbReference type="Pfam" id="PF10604">
    <property type="entry name" value="Polyketide_cyc2"/>
    <property type="match status" value="1"/>
</dbReference>
<accession>A0ABS1RDY0</accession>
<organism evidence="2 3">
    <name type="scientific">Rhodovulum visakhapatnamense</name>
    <dbReference type="NCBI Taxonomy" id="364297"/>
    <lineage>
        <taxon>Bacteria</taxon>
        <taxon>Pseudomonadati</taxon>
        <taxon>Pseudomonadota</taxon>
        <taxon>Alphaproteobacteria</taxon>
        <taxon>Rhodobacterales</taxon>
        <taxon>Paracoccaceae</taxon>
        <taxon>Rhodovulum</taxon>
    </lineage>
</organism>
<evidence type="ECO:0000256" key="1">
    <source>
        <dbReference type="SAM" id="SignalP"/>
    </source>
</evidence>
<keyword evidence="3" id="KW-1185">Reference proteome</keyword>
<dbReference type="EMBL" id="JAESIL010000020">
    <property type="protein sequence ID" value="MBL3577836.1"/>
    <property type="molecule type" value="Genomic_DNA"/>
</dbReference>
<dbReference type="RefSeq" id="WP_075787716.1">
    <property type="nucleotide sequence ID" value="NZ_JAESIL010000020.1"/>
</dbReference>
<dbReference type="PANTHER" id="PTHR39332:SF7">
    <property type="entry name" value="SRPBCC FAMILY PROTEIN"/>
    <property type="match status" value="1"/>
</dbReference>
<dbReference type="Proteomes" id="UP000635853">
    <property type="component" value="Unassembled WGS sequence"/>
</dbReference>
<evidence type="ECO:0000313" key="2">
    <source>
        <dbReference type="EMBL" id="MBL3577836.1"/>
    </source>
</evidence>
<feature type="signal peptide" evidence="1">
    <location>
        <begin position="1"/>
        <end position="20"/>
    </location>
</feature>
<dbReference type="PANTHER" id="PTHR39332">
    <property type="entry name" value="BLL4707 PROTEIN"/>
    <property type="match status" value="1"/>
</dbReference>
<proteinExistence type="predicted"/>
<sequence length="175" mass="18920">MKRLVLAATASLLFAVSAQAHGPTPQRASASVHIEADPDAVWEIIRDPGRLPAWHPEVASVEMDGEGRGARRLVHFASGGSVTDGIDDVNETDRTIRWRLSRENTEAFPASYYTNDMSVAPEGNGSGVTWKASFFRADTTNEPDERFSDAAATAAMETYIATGLNGLKRVLEGQD</sequence>
<feature type="chain" id="PRO_5046188029" evidence="1">
    <location>
        <begin position="21"/>
        <end position="175"/>
    </location>
</feature>
<name>A0ABS1RDY0_9RHOB</name>